<dbReference type="InterPro" id="IPR013783">
    <property type="entry name" value="Ig-like_fold"/>
</dbReference>
<dbReference type="OrthoDB" id="6366117at2759"/>
<feature type="domain" description="Ig-like" evidence="2">
    <location>
        <begin position="12"/>
        <end position="98"/>
    </location>
</feature>
<evidence type="ECO:0000313" key="3">
    <source>
        <dbReference type="EMBL" id="KAF0312797.1"/>
    </source>
</evidence>
<keyword evidence="1" id="KW-1133">Transmembrane helix</keyword>
<dbReference type="PANTHER" id="PTHR23278">
    <property type="entry name" value="SIDESTEP PROTEIN"/>
    <property type="match status" value="1"/>
</dbReference>
<evidence type="ECO:0000313" key="4">
    <source>
        <dbReference type="Proteomes" id="UP000440578"/>
    </source>
</evidence>
<keyword evidence="4" id="KW-1185">Reference proteome</keyword>
<dbReference type="Proteomes" id="UP000440578">
    <property type="component" value="Unassembled WGS sequence"/>
</dbReference>
<dbReference type="SUPFAM" id="SSF48726">
    <property type="entry name" value="Immunoglobulin"/>
    <property type="match status" value="1"/>
</dbReference>
<proteinExistence type="predicted"/>
<dbReference type="InterPro" id="IPR036116">
    <property type="entry name" value="FN3_sf"/>
</dbReference>
<evidence type="ECO:0000259" key="2">
    <source>
        <dbReference type="PROSITE" id="PS50835"/>
    </source>
</evidence>
<organism evidence="3 4">
    <name type="scientific">Amphibalanus amphitrite</name>
    <name type="common">Striped barnacle</name>
    <name type="synonym">Balanus amphitrite</name>
    <dbReference type="NCBI Taxonomy" id="1232801"/>
    <lineage>
        <taxon>Eukaryota</taxon>
        <taxon>Metazoa</taxon>
        <taxon>Ecdysozoa</taxon>
        <taxon>Arthropoda</taxon>
        <taxon>Crustacea</taxon>
        <taxon>Multicrustacea</taxon>
        <taxon>Cirripedia</taxon>
        <taxon>Thoracica</taxon>
        <taxon>Thoracicalcarea</taxon>
        <taxon>Balanomorpha</taxon>
        <taxon>Balanoidea</taxon>
        <taxon>Balanidae</taxon>
        <taxon>Amphibalaninae</taxon>
        <taxon>Amphibalanus</taxon>
    </lineage>
</organism>
<keyword evidence="1" id="KW-0472">Membrane</keyword>
<evidence type="ECO:0000256" key="1">
    <source>
        <dbReference type="SAM" id="Phobius"/>
    </source>
</evidence>
<reference evidence="3 4" key="1">
    <citation type="submission" date="2019-07" db="EMBL/GenBank/DDBJ databases">
        <title>Draft genome assembly of a fouling barnacle, Amphibalanus amphitrite (Darwin, 1854): The first reference genome for Thecostraca.</title>
        <authorList>
            <person name="Kim W."/>
        </authorList>
    </citation>
    <scope>NUCLEOTIDE SEQUENCE [LARGE SCALE GENOMIC DNA]</scope>
    <source>
        <strain evidence="3">SNU_AA5</strain>
        <tissue evidence="3">Soma without cirri and trophi</tissue>
    </source>
</reference>
<dbReference type="PANTHER" id="PTHR23278:SF19">
    <property type="entry name" value="OBSCURIN"/>
    <property type="match status" value="1"/>
</dbReference>
<dbReference type="PROSITE" id="PS50835">
    <property type="entry name" value="IG_LIKE"/>
    <property type="match status" value="1"/>
</dbReference>
<comment type="caution">
    <text evidence="3">The sequence shown here is derived from an EMBL/GenBank/DDBJ whole genome shotgun (WGS) entry which is preliminary data.</text>
</comment>
<gene>
    <name evidence="3" type="primary">NPHS1_2</name>
    <name evidence="3" type="ORF">FJT64_016553</name>
</gene>
<accession>A0A6A4X0H2</accession>
<keyword evidence="1" id="KW-0812">Transmembrane</keyword>
<dbReference type="SUPFAM" id="SSF49265">
    <property type="entry name" value="Fibronectin type III"/>
    <property type="match status" value="1"/>
</dbReference>
<dbReference type="AlphaFoldDB" id="A0A6A4X0H2"/>
<dbReference type="EMBL" id="VIIS01000136">
    <property type="protein sequence ID" value="KAF0312797.1"/>
    <property type="molecule type" value="Genomic_DNA"/>
</dbReference>
<sequence length="248" mass="26735">MCVTSALSADAPVCRPGQPRRYGVTRSQSTPVTCQVDADPPQVTFAWRFNTSLETLDLTNSAVTSDGLTSTISFLPRADQDYGQMICMATNSIGRMVRPCVFNVVAAGRPEPLHDCLVLNQSSESLSVRCKAGFDGGMAQRFVAELREAAGRRLLRNLTQAEPDFSVRHLPAGLRLRLELYAENDRGRSEPVTIDGLTLQAAEKRVSNDAGSTQLQEVSMTPVIGVLIGGVLSLLLIAVGVVACLRSR</sequence>
<feature type="transmembrane region" description="Helical" evidence="1">
    <location>
        <begin position="223"/>
        <end position="245"/>
    </location>
</feature>
<name>A0A6A4X0H2_AMPAM</name>
<dbReference type="InterPro" id="IPR007110">
    <property type="entry name" value="Ig-like_dom"/>
</dbReference>
<dbReference type="Gene3D" id="2.60.40.10">
    <property type="entry name" value="Immunoglobulins"/>
    <property type="match status" value="1"/>
</dbReference>
<dbReference type="InterPro" id="IPR036179">
    <property type="entry name" value="Ig-like_dom_sf"/>
</dbReference>
<protein>
    <submittedName>
        <fullName evidence="3">Nephrin</fullName>
    </submittedName>
</protein>